<protein>
    <recommendedName>
        <fullName evidence="2">GYF domain-containing protein</fullName>
    </recommendedName>
</protein>
<feature type="region of interest" description="Disordered" evidence="1">
    <location>
        <begin position="563"/>
        <end position="588"/>
    </location>
</feature>
<feature type="compositionally biased region" description="Basic and acidic residues" evidence="1">
    <location>
        <begin position="469"/>
        <end position="481"/>
    </location>
</feature>
<dbReference type="PROSITE" id="PS50829">
    <property type="entry name" value="GYF"/>
    <property type="match status" value="1"/>
</dbReference>
<sequence>MDFQSHYQDPLNSMNYQFQNISLQNGTHFDPAIARMGTPVRVSSAVAAQPLSRQTSIMDSIGIQRSSSPFVDPSLGLNSASTPSSAAAAAAAATPTTSAATMAPATSTNPALTPGHMLNSLSHQNSVAHDSATSSPYPSQMATPNVLHGGLFGSMPPGVGGSVAGRAPPLLVESQWRYIDTQGQIQGPFGSGPMSQWYASGYFQPSLQISRVPTTVEPFGINDNFITLGELITKVNNFQDPFHAFDLVTTNILPNIGSALNVPATPSSTAAGDVAAAQTSTTVAPAIASANVAFQQQEGPAASRALPSEDYTHDEILKLKDLDGGYYHDTAVQIPTGSRKQERVSDQERLDRIAQKKREEVAKKDDRKKKEEEEVKKQKAEEAARQLLEQENETKKKEESKKSKKSQKQKDVVREPAPEEPSSKENSPKEQTAKPATVQPATEVKTTVAPWADKVKNTTLPKLPSISELQRREEMERVEKQRQEKIAADKLKEQIIKEDKEQQEIKSVLTWADKPKAPPVSVDIKPQLKKDEKKKPSRKQETVTLDEFNDPNFLKEQAKLWEEAQKSKTKRPAVSNTASVVGSTGGQSAWTTVTSKSVKQPSVGAQQKPTVQPKFYISPDKLRAVGSNSTANRQIGSSTSIPGLKVKQTQSTPAYPGNASISARQEFIRWCRSRMQLNASVRKDAVLEVLLSLPAGGESVSIIADTINSNSSAMDGKRFAEEFIKRRQEVEKQIKDPLTWAEVLSMPEGDDDDWEFQVVSRRKGRKH</sequence>
<comment type="caution">
    <text evidence="3">The sequence shown here is derived from an EMBL/GenBank/DDBJ whole genome shotgun (WGS) entry which is preliminary data.</text>
</comment>
<feature type="domain" description="GYF" evidence="2">
    <location>
        <begin position="173"/>
        <end position="229"/>
    </location>
</feature>
<dbReference type="AlphaFoldDB" id="A0A1Q3AI62"/>
<feature type="compositionally biased region" description="Low complexity" evidence="1">
    <location>
        <begin position="95"/>
        <end position="111"/>
    </location>
</feature>
<gene>
    <name evidence="3" type="ORF">ZYGR_0AS06540</name>
</gene>
<dbReference type="Pfam" id="PF02213">
    <property type="entry name" value="GYF"/>
    <property type="match status" value="1"/>
</dbReference>
<feature type="compositionally biased region" description="Basic and acidic residues" evidence="1">
    <location>
        <begin position="408"/>
        <end position="432"/>
    </location>
</feature>
<dbReference type="PANTHER" id="PTHR14445:SF36">
    <property type="entry name" value="FI03272P-RELATED"/>
    <property type="match status" value="1"/>
</dbReference>
<feature type="compositionally biased region" description="Basic and acidic residues" evidence="1">
    <location>
        <begin position="526"/>
        <end position="541"/>
    </location>
</feature>
<dbReference type="SUPFAM" id="SSF55277">
    <property type="entry name" value="GYF domain"/>
    <property type="match status" value="1"/>
</dbReference>
<dbReference type="OrthoDB" id="48509at2759"/>
<feature type="region of interest" description="Disordered" evidence="1">
    <location>
        <begin position="330"/>
        <end position="481"/>
    </location>
</feature>
<dbReference type="PANTHER" id="PTHR14445">
    <property type="entry name" value="GRB10 INTERACTING GYF PROTEIN"/>
    <property type="match status" value="1"/>
</dbReference>
<evidence type="ECO:0000313" key="4">
    <source>
        <dbReference type="Proteomes" id="UP000187013"/>
    </source>
</evidence>
<dbReference type="GO" id="GO:0005829">
    <property type="term" value="C:cytosol"/>
    <property type="evidence" value="ECO:0007669"/>
    <property type="project" value="TreeGrafter"/>
</dbReference>
<feature type="region of interest" description="Disordered" evidence="1">
    <location>
        <begin position="95"/>
        <end position="119"/>
    </location>
</feature>
<evidence type="ECO:0000256" key="1">
    <source>
        <dbReference type="SAM" id="MobiDB-lite"/>
    </source>
</evidence>
<feature type="region of interest" description="Disordered" evidence="1">
    <location>
        <begin position="512"/>
        <end position="549"/>
    </location>
</feature>
<dbReference type="SMART" id="SM00444">
    <property type="entry name" value="GYF"/>
    <property type="match status" value="1"/>
</dbReference>
<dbReference type="InterPro" id="IPR035445">
    <property type="entry name" value="GYF-like_dom_sf"/>
</dbReference>
<accession>A0A1Q3AI62</accession>
<organism evidence="3 4">
    <name type="scientific">Zygosaccharomyces rouxii</name>
    <dbReference type="NCBI Taxonomy" id="4956"/>
    <lineage>
        <taxon>Eukaryota</taxon>
        <taxon>Fungi</taxon>
        <taxon>Dikarya</taxon>
        <taxon>Ascomycota</taxon>
        <taxon>Saccharomycotina</taxon>
        <taxon>Saccharomycetes</taxon>
        <taxon>Saccharomycetales</taxon>
        <taxon>Saccharomycetaceae</taxon>
        <taxon>Zygosaccharomyces</taxon>
    </lineage>
</organism>
<dbReference type="EMBL" id="BDGX01000045">
    <property type="protein sequence ID" value="GAV55330.1"/>
    <property type="molecule type" value="Genomic_DNA"/>
</dbReference>
<dbReference type="Gene3D" id="3.30.1490.40">
    <property type="match status" value="1"/>
</dbReference>
<feature type="compositionally biased region" description="Basic and acidic residues" evidence="1">
    <location>
        <begin position="392"/>
        <end position="401"/>
    </location>
</feature>
<dbReference type="InterPro" id="IPR003169">
    <property type="entry name" value="GYF"/>
</dbReference>
<reference evidence="3 4" key="1">
    <citation type="submission" date="2016-08" db="EMBL/GenBank/DDBJ databases">
        <title>Draft genome sequence of allopolyploid Zygosaccharomyces rouxii.</title>
        <authorList>
            <person name="Watanabe J."/>
            <person name="Uehara K."/>
            <person name="Mogi Y."/>
            <person name="Tsukioka Y."/>
        </authorList>
    </citation>
    <scope>NUCLEOTIDE SEQUENCE [LARGE SCALE GENOMIC DNA]</scope>
    <source>
        <strain evidence="3 4">NBRC 110957</strain>
    </source>
</reference>
<evidence type="ECO:0000313" key="3">
    <source>
        <dbReference type="EMBL" id="GAV55330.1"/>
    </source>
</evidence>
<evidence type="ECO:0000259" key="2">
    <source>
        <dbReference type="PROSITE" id="PS50829"/>
    </source>
</evidence>
<feature type="compositionally biased region" description="Polar residues" evidence="1">
    <location>
        <begin position="574"/>
        <end position="588"/>
    </location>
</feature>
<dbReference type="Proteomes" id="UP000187013">
    <property type="component" value="Unassembled WGS sequence"/>
</dbReference>
<dbReference type="InterPro" id="IPR051640">
    <property type="entry name" value="GRB10-interact_GYF"/>
</dbReference>
<name>A0A1Q3AI62_ZYGRO</name>
<proteinExistence type="predicted"/>
<feature type="compositionally biased region" description="Basic and acidic residues" evidence="1">
    <location>
        <begin position="339"/>
        <end position="384"/>
    </location>
</feature>
<dbReference type="CDD" id="cd00072">
    <property type="entry name" value="GYF"/>
    <property type="match status" value="1"/>
</dbReference>